<dbReference type="SUPFAM" id="SSF52374">
    <property type="entry name" value="Nucleotidylyl transferase"/>
    <property type="match status" value="1"/>
</dbReference>
<evidence type="ECO:0000256" key="2">
    <source>
        <dbReference type="ARBA" id="ARBA00022490"/>
    </source>
</evidence>
<comment type="caution">
    <text evidence="15">The sequence shown here is derived from an EMBL/GenBank/DDBJ whole genome shotgun (WGS) entry which is preliminary data.</text>
</comment>
<name>A0A1G2PE32_9BACT</name>
<evidence type="ECO:0000256" key="7">
    <source>
        <dbReference type="ARBA" id="ARBA00023146"/>
    </source>
</evidence>
<dbReference type="Gene3D" id="3.10.20.590">
    <property type="match status" value="1"/>
</dbReference>
<dbReference type="InterPro" id="IPR025709">
    <property type="entry name" value="Leu_tRNA-synth_edit"/>
</dbReference>
<feature type="binding site" evidence="9">
    <location>
        <position position="596"/>
    </location>
    <ligand>
        <name>ATP</name>
        <dbReference type="ChEBI" id="CHEBI:30616"/>
    </ligand>
</feature>
<evidence type="ECO:0000256" key="10">
    <source>
        <dbReference type="RuleBase" id="RU363035"/>
    </source>
</evidence>
<dbReference type="CDD" id="cd00812">
    <property type="entry name" value="LeuRS_core"/>
    <property type="match status" value="1"/>
</dbReference>
<comment type="caution">
    <text evidence="9">Lacks conserved residue(s) required for the propagation of feature annotation.</text>
</comment>
<evidence type="ECO:0000256" key="5">
    <source>
        <dbReference type="ARBA" id="ARBA00022840"/>
    </source>
</evidence>
<dbReference type="PROSITE" id="PS00178">
    <property type="entry name" value="AA_TRNA_LIGASE_I"/>
    <property type="match status" value="1"/>
</dbReference>
<dbReference type="FunFam" id="1.10.730.10:FF:000002">
    <property type="entry name" value="Leucine--tRNA ligase"/>
    <property type="match status" value="1"/>
</dbReference>
<gene>
    <name evidence="9" type="primary">leuS</name>
    <name evidence="15" type="ORF">A2828_01665</name>
</gene>
<evidence type="ECO:0000313" key="15">
    <source>
        <dbReference type="EMBL" id="OHA46594.1"/>
    </source>
</evidence>
<dbReference type="SUPFAM" id="SSF47323">
    <property type="entry name" value="Anticodon-binding domain of a subclass of class I aminoacyl-tRNA synthetases"/>
    <property type="match status" value="1"/>
</dbReference>
<feature type="domain" description="Leucyl-tRNA synthetase editing" evidence="14">
    <location>
        <begin position="224"/>
        <end position="415"/>
    </location>
</feature>
<keyword evidence="5 9" id="KW-0067">ATP-binding</keyword>
<evidence type="ECO:0000256" key="1">
    <source>
        <dbReference type="ARBA" id="ARBA00005594"/>
    </source>
</evidence>
<dbReference type="FunFam" id="3.40.50.620:FF:000056">
    <property type="entry name" value="Leucine--tRNA ligase"/>
    <property type="match status" value="1"/>
</dbReference>
<keyword evidence="7 9" id="KW-0030">Aminoacyl-tRNA synthetase</keyword>
<dbReference type="EMBL" id="MHSR01000013">
    <property type="protein sequence ID" value="OHA46594.1"/>
    <property type="molecule type" value="Genomic_DNA"/>
</dbReference>
<dbReference type="CDD" id="cd07958">
    <property type="entry name" value="Anticodon_Ia_Leu_BEm"/>
    <property type="match status" value="1"/>
</dbReference>
<evidence type="ECO:0000259" key="12">
    <source>
        <dbReference type="Pfam" id="PF08264"/>
    </source>
</evidence>
<dbReference type="Pfam" id="PF00133">
    <property type="entry name" value="tRNA-synt_1"/>
    <property type="match status" value="1"/>
</dbReference>
<feature type="domain" description="Methionyl/Leucyl tRNA synthetase" evidence="13">
    <location>
        <begin position="43"/>
        <end position="184"/>
    </location>
</feature>
<evidence type="ECO:0000256" key="4">
    <source>
        <dbReference type="ARBA" id="ARBA00022741"/>
    </source>
</evidence>
<dbReference type="InterPro" id="IPR009080">
    <property type="entry name" value="tRNAsynth_Ia_anticodon-bd"/>
</dbReference>
<dbReference type="InterPro" id="IPR014729">
    <property type="entry name" value="Rossmann-like_a/b/a_fold"/>
</dbReference>
<evidence type="ECO:0000259" key="13">
    <source>
        <dbReference type="Pfam" id="PF09334"/>
    </source>
</evidence>
<feature type="short sequence motif" description="'KMSKS' region" evidence="9">
    <location>
        <begin position="593"/>
        <end position="597"/>
    </location>
</feature>
<dbReference type="Gene3D" id="1.10.730.10">
    <property type="entry name" value="Isoleucyl-tRNA Synthetase, Domain 1"/>
    <property type="match status" value="1"/>
</dbReference>
<protein>
    <recommendedName>
        <fullName evidence="9">Leucine--tRNA ligase</fullName>
        <ecNumber evidence="9">6.1.1.4</ecNumber>
    </recommendedName>
    <alternativeName>
        <fullName evidence="9">Leucyl-tRNA synthetase</fullName>
        <shortName evidence="9">LeuRS</shortName>
    </alternativeName>
</protein>
<feature type="domain" description="Aminoacyl-tRNA synthetase class Ia" evidence="11">
    <location>
        <begin position="429"/>
        <end position="619"/>
    </location>
</feature>
<evidence type="ECO:0000259" key="14">
    <source>
        <dbReference type="Pfam" id="PF13603"/>
    </source>
</evidence>
<dbReference type="Pfam" id="PF13603">
    <property type="entry name" value="tRNA-synt_1_2"/>
    <property type="match status" value="1"/>
</dbReference>
<proteinExistence type="inferred from homology"/>
<dbReference type="PANTHER" id="PTHR43740">
    <property type="entry name" value="LEUCYL-TRNA SYNTHETASE"/>
    <property type="match status" value="1"/>
</dbReference>
<evidence type="ECO:0000256" key="3">
    <source>
        <dbReference type="ARBA" id="ARBA00022598"/>
    </source>
</evidence>
<dbReference type="FunFam" id="3.40.50.620:FF:000077">
    <property type="entry name" value="Leucine--tRNA ligase"/>
    <property type="match status" value="1"/>
</dbReference>
<keyword evidence="6 9" id="KW-0648">Protein biosynthesis</keyword>
<dbReference type="GO" id="GO:0004823">
    <property type="term" value="F:leucine-tRNA ligase activity"/>
    <property type="evidence" value="ECO:0007669"/>
    <property type="project" value="UniProtKB-UniRule"/>
</dbReference>
<comment type="similarity">
    <text evidence="1 9 10">Belongs to the class-I aminoacyl-tRNA synthetase family.</text>
</comment>
<organism evidence="15 16">
    <name type="scientific">Candidatus Terrybacteria bacterium RIFCSPHIGHO2_01_FULL_43_35</name>
    <dbReference type="NCBI Taxonomy" id="1802361"/>
    <lineage>
        <taxon>Bacteria</taxon>
        <taxon>Candidatus Terryibacteriota</taxon>
    </lineage>
</organism>
<keyword evidence="3 9" id="KW-0436">Ligase</keyword>
<keyword evidence="4 9" id="KW-0547">Nucleotide-binding</keyword>
<dbReference type="HAMAP" id="MF_00049_B">
    <property type="entry name" value="Leu_tRNA_synth_B"/>
    <property type="match status" value="1"/>
</dbReference>
<dbReference type="Pfam" id="PF09334">
    <property type="entry name" value="tRNA-synt_1g"/>
    <property type="match status" value="1"/>
</dbReference>
<dbReference type="NCBIfam" id="TIGR00396">
    <property type="entry name" value="leuS_bact"/>
    <property type="match status" value="1"/>
</dbReference>
<dbReference type="InterPro" id="IPR013155">
    <property type="entry name" value="M/V/L/I-tRNA-synth_anticd-bd"/>
</dbReference>
<dbReference type="AlphaFoldDB" id="A0A1G2PE32"/>
<dbReference type="InterPro" id="IPR009008">
    <property type="entry name" value="Val/Leu/Ile-tRNA-synth_edit"/>
</dbReference>
<evidence type="ECO:0000256" key="6">
    <source>
        <dbReference type="ARBA" id="ARBA00022917"/>
    </source>
</evidence>
<sequence length="820" mass="93900">MPYNPKKIEARWQKYWEEHPELFAAQDLPDVGYEKSKYYVLDMFPYPSGEGLHVGHVEGYTATDVLSRYWRMRGKNVLHPMGWDAFGLPAENYAIKSKTHPSKSVGENITRFRSQLKSLGFSYDWQREINTTDPEYYRWTQWIFLKLFEKGLAYESEAPINFCPKDGTGLANEEVVDGKCERCGTPVIKKNIRQWLLKITAYADRLLNNLDELDWPENIKEMQRNWIGRSDGAEIIFKLEKTGKKSALKLELPVFTTRADTVFGATYVVMAPEHALMHKLEGHIANKSEVEKYIEAAKKKSDRERQGGAGEKTGVKLEGVVAINPADKKKIPVFVADYVLEHYGTGAIMAVPAHDQRDFDFAKKYDLPINEVITPDNKKHRLLKEAHTHEGIMVDSGEFNGLWNEDARARIIVWLQAHGLARGMVNYKLRDWIFSRQRYWGEPIPIVHCPKCGAVPLPEEALPLTLPEILSYEPTGTGESPLAKIDSWVNTECPRCGTKAKRETNTMPQWAGSCWYYLRFIDPENNKAIVDERKEKYWMGVDLYVGGVEHAVLHLLYARFWHKFLFDLGLVSTKEPFTKLINQGLILGQDGQKMSKSRGNIINPDELVDLYGADSLRMYELFLGPFEDQKPWDTRGIIGLWRFLSRIYNLINDGKILNEDNTRSAATHFARNMAIKVVTKDIENFSFNTAISSLMEYVNALHDADRQNVSLADAKTLVLLVSPFAPHLAEELWQEKLGHNNSVQQERWPVYDPVALEQNEVLVVVQINGKMRATFKVPSGLAEDVVVAKALNLENVFKYTKDKKIHRIVYVQDKLLNIVV</sequence>
<dbReference type="GO" id="GO:0005524">
    <property type="term" value="F:ATP binding"/>
    <property type="evidence" value="ECO:0007669"/>
    <property type="project" value="UniProtKB-UniRule"/>
</dbReference>
<feature type="domain" description="Methionyl/Valyl/Leucyl/Isoleucyl-tRNA synthetase anticodon-binding" evidence="12">
    <location>
        <begin position="673"/>
        <end position="786"/>
    </location>
</feature>
<dbReference type="GO" id="GO:0006429">
    <property type="term" value="P:leucyl-tRNA aminoacylation"/>
    <property type="evidence" value="ECO:0007669"/>
    <property type="project" value="UniProtKB-UniRule"/>
</dbReference>
<comment type="catalytic activity">
    <reaction evidence="8 9">
        <text>tRNA(Leu) + L-leucine + ATP = L-leucyl-tRNA(Leu) + AMP + diphosphate</text>
        <dbReference type="Rhea" id="RHEA:11688"/>
        <dbReference type="Rhea" id="RHEA-COMP:9613"/>
        <dbReference type="Rhea" id="RHEA-COMP:9622"/>
        <dbReference type="ChEBI" id="CHEBI:30616"/>
        <dbReference type="ChEBI" id="CHEBI:33019"/>
        <dbReference type="ChEBI" id="CHEBI:57427"/>
        <dbReference type="ChEBI" id="CHEBI:78442"/>
        <dbReference type="ChEBI" id="CHEBI:78494"/>
        <dbReference type="ChEBI" id="CHEBI:456215"/>
        <dbReference type="EC" id="6.1.1.4"/>
    </reaction>
</comment>
<dbReference type="InterPro" id="IPR001412">
    <property type="entry name" value="aa-tRNA-synth_I_CS"/>
</dbReference>
<dbReference type="Proteomes" id="UP000178869">
    <property type="component" value="Unassembled WGS sequence"/>
</dbReference>
<evidence type="ECO:0000256" key="8">
    <source>
        <dbReference type="ARBA" id="ARBA00047469"/>
    </source>
</evidence>
<evidence type="ECO:0000313" key="16">
    <source>
        <dbReference type="Proteomes" id="UP000178869"/>
    </source>
</evidence>
<dbReference type="InterPro" id="IPR015413">
    <property type="entry name" value="Methionyl/Leucyl_tRNA_Synth"/>
</dbReference>
<dbReference type="GO" id="GO:0002161">
    <property type="term" value="F:aminoacyl-tRNA deacylase activity"/>
    <property type="evidence" value="ECO:0007669"/>
    <property type="project" value="InterPro"/>
</dbReference>
<evidence type="ECO:0000259" key="11">
    <source>
        <dbReference type="Pfam" id="PF00133"/>
    </source>
</evidence>
<evidence type="ECO:0000256" key="9">
    <source>
        <dbReference type="HAMAP-Rule" id="MF_00049"/>
    </source>
</evidence>
<dbReference type="EC" id="6.1.1.4" evidence="9"/>
<comment type="subcellular location">
    <subcellularLocation>
        <location evidence="9">Cytoplasm</location>
    </subcellularLocation>
</comment>
<dbReference type="SUPFAM" id="SSF50677">
    <property type="entry name" value="ValRS/IleRS/LeuRS editing domain"/>
    <property type="match status" value="1"/>
</dbReference>
<accession>A0A1G2PE32</accession>
<dbReference type="GO" id="GO:0005829">
    <property type="term" value="C:cytosol"/>
    <property type="evidence" value="ECO:0007669"/>
    <property type="project" value="TreeGrafter"/>
</dbReference>
<dbReference type="InterPro" id="IPR002300">
    <property type="entry name" value="aa-tRNA-synth_Ia"/>
</dbReference>
<dbReference type="PRINTS" id="PR00985">
    <property type="entry name" value="TRNASYNTHLEU"/>
</dbReference>
<dbReference type="Gene3D" id="3.40.50.620">
    <property type="entry name" value="HUPs"/>
    <property type="match status" value="2"/>
</dbReference>
<reference evidence="15 16" key="1">
    <citation type="journal article" date="2016" name="Nat. Commun.">
        <title>Thousands of microbial genomes shed light on interconnected biogeochemical processes in an aquifer system.</title>
        <authorList>
            <person name="Anantharaman K."/>
            <person name="Brown C.T."/>
            <person name="Hug L.A."/>
            <person name="Sharon I."/>
            <person name="Castelle C.J."/>
            <person name="Probst A.J."/>
            <person name="Thomas B.C."/>
            <person name="Singh A."/>
            <person name="Wilkins M.J."/>
            <person name="Karaoz U."/>
            <person name="Brodie E.L."/>
            <person name="Williams K.H."/>
            <person name="Hubbard S.S."/>
            <person name="Banfield J.F."/>
        </authorList>
    </citation>
    <scope>NUCLEOTIDE SEQUENCE [LARGE SCALE GENOMIC DNA]</scope>
</reference>
<dbReference type="InterPro" id="IPR002302">
    <property type="entry name" value="Leu-tRNA-ligase"/>
</dbReference>
<dbReference type="Pfam" id="PF08264">
    <property type="entry name" value="Anticodon_1"/>
    <property type="match status" value="1"/>
</dbReference>
<keyword evidence="2 9" id="KW-0963">Cytoplasm</keyword>
<dbReference type="PANTHER" id="PTHR43740:SF2">
    <property type="entry name" value="LEUCINE--TRNA LIGASE, MITOCHONDRIAL"/>
    <property type="match status" value="1"/>
</dbReference>